<comment type="caution">
    <text evidence="8">The sequence shown here is derived from an EMBL/GenBank/DDBJ whole genome shotgun (WGS) entry which is preliminary data.</text>
</comment>
<evidence type="ECO:0000259" key="7">
    <source>
        <dbReference type="SMART" id="SM00829"/>
    </source>
</evidence>
<dbReference type="Pfam" id="PF00107">
    <property type="entry name" value="ADH_zinc_N"/>
    <property type="match status" value="1"/>
</dbReference>
<feature type="domain" description="Enoyl reductase (ER)" evidence="7">
    <location>
        <begin position="16"/>
        <end position="334"/>
    </location>
</feature>
<proteinExistence type="inferred from homology"/>
<dbReference type="AlphaFoldDB" id="A0A1Q3DY80"/>
<dbReference type="PANTHER" id="PTHR42940:SF7">
    <property type="entry name" value="ALCOHOL DEHYDROGENASE-LIKE N-TERMINAL DOMAIN-CONTAINING PROTEIN"/>
    <property type="match status" value="1"/>
</dbReference>
<dbReference type="GO" id="GO:0046872">
    <property type="term" value="F:metal ion binding"/>
    <property type="evidence" value="ECO:0007669"/>
    <property type="project" value="UniProtKB-KW"/>
</dbReference>
<evidence type="ECO:0000313" key="8">
    <source>
        <dbReference type="EMBL" id="GAV99976.1"/>
    </source>
</evidence>
<evidence type="ECO:0000256" key="3">
    <source>
        <dbReference type="ARBA" id="ARBA00022723"/>
    </source>
</evidence>
<comment type="cofactor">
    <cofactor evidence="1">
        <name>Zn(2+)</name>
        <dbReference type="ChEBI" id="CHEBI:29105"/>
    </cofactor>
</comment>
<keyword evidence="4" id="KW-0862">Zinc</keyword>
<evidence type="ECO:0000313" key="9">
    <source>
        <dbReference type="Proteomes" id="UP000188533"/>
    </source>
</evidence>
<accession>A0A1Q3DY80</accession>
<gene>
    <name evidence="8" type="ORF">LENED_001464</name>
</gene>
<name>A0A1Q3DY80_LENED</name>
<keyword evidence="5" id="KW-0560">Oxidoreductase</keyword>
<dbReference type="InterPro" id="IPR036291">
    <property type="entry name" value="NAD(P)-bd_dom_sf"/>
</dbReference>
<sequence>MSLPKTFKAAVINSAGSDFEIIEKTLELPTEGTILVKVLACGVCASDGMVKYGMAPLPRVAGHEIIGDVVAVPSGETRWKVGDRVGSGWHGGHCNQCSSCKESDFITCSAEAINGVTKDGGYAEYTTLRTEAVLPVPTELDPAEAAPLLCAGITTFNSLRNIPDLKKGDLVAVHGLGGLGHLGIQYAKQMGYKVVALSQSSAKKELATKLGADYYLDGSQVNQVEELMKLGGAKVIVATAPQGEAIATLLGGLKIGGTMLVLAIVDLKFSTIALIGKRASIKGWPSGHAKDSEDAVAFAQKHNVKTLIEKFPLEKVNEAYNKMQSGQVRFRAVLTP</sequence>
<dbReference type="Gene3D" id="3.90.180.10">
    <property type="entry name" value="Medium-chain alcohol dehydrogenases, catalytic domain"/>
    <property type="match status" value="1"/>
</dbReference>
<protein>
    <recommendedName>
        <fullName evidence="7">Enoyl reductase (ER) domain-containing protein</fullName>
    </recommendedName>
</protein>
<dbReference type="SUPFAM" id="SSF50129">
    <property type="entry name" value="GroES-like"/>
    <property type="match status" value="1"/>
</dbReference>
<dbReference type="STRING" id="5353.A0A1Q3DY80"/>
<dbReference type="SUPFAM" id="SSF51735">
    <property type="entry name" value="NAD(P)-binding Rossmann-fold domains"/>
    <property type="match status" value="1"/>
</dbReference>
<dbReference type="EMBL" id="BDGU01000021">
    <property type="protein sequence ID" value="GAV99976.1"/>
    <property type="molecule type" value="Genomic_DNA"/>
</dbReference>
<reference evidence="8 9" key="2">
    <citation type="submission" date="2017-02" db="EMBL/GenBank/DDBJ databases">
        <title>A genome survey and senescence transcriptome analysis in Lentinula edodes.</title>
        <authorList>
            <person name="Sakamoto Y."/>
            <person name="Nakade K."/>
            <person name="Sato S."/>
            <person name="Yoshida Y."/>
            <person name="Miyazaki K."/>
            <person name="Natsume S."/>
            <person name="Konno N."/>
        </authorList>
    </citation>
    <scope>NUCLEOTIDE SEQUENCE [LARGE SCALE GENOMIC DNA]</scope>
    <source>
        <strain evidence="8 9">NBRC 111202</strain>
    </source>
</reference>
<dbReference type="InterPro" id="IPR011032">
    <property type="entry name" value="GroES-like_sf"/>
</dbReference>
<keyword evidence="6" id="KW-0520">NAD</keyword>
<dbReference type="InterPro" id="IPR020843">
    <property type="entry name" value="ER"/>
</dbReference>
<organism evidence="8 9">
    <name type="scientific">Lentinula edodes</name>
    <name type="common">Shiitake mushroom</name>
    <name type="synonym">Lentinus edodes</name>
    <dbReference type="NCBI Taxonomy" id="5353"/>
    <lineage>
        <taxon>Eukaryota</taxon>
        <taxon>Fungi</taxon>
        <taxon>Dikarya</taxon>
        <taxon>Basidiomycota</taxon>
        <taxon>Agaricomycotina</taxon>
        <taxon>Agaricomycetes</taxon>
        <taxon>Agaricomycetidae</taxon>
        <taxon>Agaricales</taxon>
        <taxon>Marasmiineae</taxon>
        <taxon>Omphalotaceae</taxon>
        <taxon>Lentinula</taxon>
    </lineage>
</organism>
<keyword evidence="9" id="KW-1185">Reference proteome</keyword>
<evidence type="ECO:0000256" key="6">
    <source>
        <dbReference type="ARBA" id="ARBA00023027"/>
    </source>
</evidence>
<evidence type="ECO:0000256" key="2">
    <source>
        <dbReference type="ARBA" id="ARBA00008072"/>
    </source>
</evidence>
<keyword evidence="3" id="KW-0479">Metal-binding</keyword>
<evidence type="ECO:0000256" key="5">
    <source>
        <dbReference type="ARBA" id="ARBA00023002"/>
    </source>
</evidence>
<reference evidence="8 9" key="1">
    <citation type="submission" date="2016-08" db="EMBL/GenBank/DDBJ databases">
        <authorList>
            <consortium name="Lentinula edodes genome sequencing consortium"/>
            <person name="Sakamoto Y."/>
            <person name="Nakade K."/>
            <person name="Sato S."/>
            <person name="Yoshida Y."/>
            <person name="Miyazaki K."/>
            <person name="Natsume S."/>
            <person name="Konno N."/>
        </authorList>
    </citation>
    <scope>NUCLEOTIDE SEQUENCE [LARGE SCALE GENOMIC DNA]</scope>
    <source>
        <strain evidence="8 9">NBRC 111202</strain>
    </source>
</reference>
<evidence type="ECO:0000256" key="4">
    <source>
        <dbReference type="ARBA" id="ARBA00022833"/>
    </source>
</evidence>
<dbReference type="Gene3D" id="3.40.50.720">
    <property type="entry name" value="NAD(P)-binding Rossmann-like Domain"/>
    <property type="match status" value="1"/>
</dbReference>
<dbReference type="Pfam" id="PF08240">
    <property type="entry name" value="ADH_N"/>
    <property type="match status" value="1"/>
</dbReference>
<dbReference type="SMART" id="SM00829">
    <property type="entry name" value="PKS_ER"/>
    <property type="match status" value="1"/>
</dbReference>
<dbReference type="Proteomes" id="UP000188533">
    <property type="component" value="Unassembled WGS sequence"/>
</dbReference>
<comment type="similarity">
    <text evidence="2">Belongs to the zinc-containing alcohol dehydrogenase family.</text>
</comment>
<dbReference type="FunFam" id="3.40.50.720:FF:000039">
    <property type="entry name" value="Alcohol dehydrogenase AdhP"/>
    <property type="match status" value="1"/>
</dbReference>
<dbReference type="InterPro" id="IPR013149">
    <property type="entry name" value="ADH-like_C"/>
</dbReference>
<dbReference type="GO" id="GO:0005737">
    <property type="term" value="C:cytoplasm"/>
    <property type="evidence" value="ECO:0007669"/>
    <property type="project" value="TreeGrafter"/>
</dbReference>
<dbReference type="PANTHER" id="PTHR42940">
    <property type="entry name" value="ALCOHOL DEHYDROGENASE 1-RELATED"/>
    <property type="match status" value="1"/>
</dbReference>
<dbReference type="GO" id="GO:0004022">
    <property type="term" value="F:alcohol dehydrogenase (NAD+) activity"/>
    <property type="evidence" value="ECO:0007669"/>
    <property type="project" value="TreeGrafter"/>
</dbReference>
<dbReference type="InterPro" id="IPR013154">
    <property type="entry name" value="ADH-like_N"/>
</dbReference>
<evidence type="ECO:0000256" key="1">
    <source>
        <dbReference type="ARBA" id="ARBA00001947"/>
    </source>
</evidence>